<dbReference type="Proteomes" id="UP001151760">
    <property type="component" value="Unassembled WGS sequence"/>
</dbReference>
<feature type="non-terminal residue" evidence="1">
    <location>
        <position position="112"/>
    </location>
</feature>
<evidence type="ECO:0000313" key="2">
    <source>
        <dbReference type="Proteomes" id="UP001151760"/>
    </source>
</evidence>
<accession>A0ABQ5I9I9</accession>
<reference evidence="1" key="1">
    <citation type="journal article" date="2022" name="Int. J. Mol. Sci.">
        <title>Draft Genome of Tanacetum Coccineum: Genomic Comparison of Closely Related Tanacetum-Family Plants.</title>
        <authorList>
            <person name="Yamashiro T."/>
            <person name="Shiraishi A."/>
            <person name="Nakayama K."/>
            <person name="Satake H."/>
        </authorList>
    </citation>
    <scope>NUCLEOTIDE SEQUENCE</scope>
</reference>
<proteinExistence type="predicted"/>
<organism evidence="1 2">
    <name type="scientific">Tanacetum coccineum</name>
    <dbReference type="NCBI Taxonomy" id="301880"/>
    <lineage>
        <taxon>Eukaryota</taxon>
        <taxon>Viridiplantae</taxon>
        <taxon>Streptophyta</taxon>
        <taxon>Embryophyta</taxon>
        <taxon>Tracheophyta</taxon>
        <taxon>Spermatophyta</taxon>
        <taxon>Magnoliopsida</taxon>
        <taxon>eudicotyledons</taxon>
        <taxon>Gunneridae</taxon>
        <taxon>Pentapetalae</taxon>
        <taxon>asterids</taxon>
        <taxon>campanulids</taxon>
        <taxon>Asterales</taxon>
        <taxon>Asteraceae</taxon>
        <taxon>Asteroideae</taxon>
        <taxon>Anthemideae</taxon>
        <taxon>Anthemidinae</taxon>
        <taxon>Tanacetum</taxon>
    </lineage>
</organism>
<reference evidence="1" key="2">
    <citation type="submission" date="2022-01" db="EMBL/GenBank/DDBJ databases">
        <authorList>
            <person name="Yamashiro T."/>
            <person name="Shiraishi A."/>
            <person name="Satake H."/>
            <person name="Nakayama K."/>
        </authorList>
    </citation>
    <scope>NUCLEOTIDE SEQUENCE</scope>
</reference>
<protein>
    <submittedName>
        <fullName evidence="1">Uncharacterized protein</fullName>
    </submittedName>
</protein>
<sequence>MVVRPGGDEGGVRWWGGGLRHLVDCMLYYVGSVEGCSTARLQLGEVAESPWLPDKMRVAFNQARKEEASFAALIRELCCSLRVSLSKKHRLAAELEGLGEQGNAVRAFENMK</sequence>
<keyword evidence="2" id="KW-1185">Reference proteome</keyword>
<name>A0ABQ5I9I9_9ASTR</name>
<evidence type="ECO:0000313" key="1">
    <source>
        <dbReference type="EMBL" id="GJT96386.1"/>
    </source>
</evidence>
<dbReference type="EMBL" id="BQNB010020477">
    <property type="protein sequence ID" value="GJT96386.1"/>
    <property type="molecule type" value="Genomic_DNA"/>
</dbReference>
<comment type="caution">
    <text evidence="1">The sequence shown here is derived from an EMBL/GenBank/DDBJ whole genome shotgun (WGS) entry which is preliminary data.</text>
</comment>
<gene>
    <name evidence="1" type="ORF">Tco_1091904</name>
</gene>